<dbReference type="PROSITE" id="PS51450">
    <property type="entry name" value="LRR"/>
    <property type="match status" value="2"/>
</dbReference>
<keyword evidence="1" id="KW-0433">Leucine-rich repeat</keyword>
<organism evidence="3 4">
    <name type="scientific">Neolewinella aurantiaca</name>
    <dbReference type="NCBI Taxonomy" id="2602767"/>
    <lineage>
        <taxon>Bacteria</taxon>
        <taxon>Pseudomonadati</taxon>
        <taxon>Bacteroidota</taxon>
        <taxon>Saprospiria</taxon>
        <taxon>Saprospirales</taxon>
        <taxon>Lewinellaceae</taxon>
        <taxon>Neolewinella</taxon>
    </lineage>
</organism>
<dbReference type="InterPro" id="IPR001611">
    <property type="entry name" value="Leu-rich_rpt"/>
</dbReference>
<keyword evidence="2" id="KW-0677">Repeat</keyword>
<proteinExistence type="predicted"/>
<evidence type="ECO:0000313" key="4">
    <source>
        <dbReference type="Proteomes" id="UP000321907"/>
    </source>
</evidence>
<dbReference type="Gene3D" id="3.80.10.10">
    <property type="entry name" value="Ribonuclease Inhibitor"/>
    <property type="match status" value="1"/>
</dbReference>
<keyword evidence="4" id="KW-1185">Reference proteome</keyword>
<name>A0A5C7FKI3_9BACT</name>
<dbReference type="Pfam" id="PF12799">
    <property type="entry name" value="LRR_4"/>
    <property type="match status" value="1"/>
</dbReference>
<dbReference type="InterPro" id="IPR050836">
    <property type="entry name" value="SDS22/Internalin_LRR"/>
</dbReference>
<dbReference type="InterPro" id="IPR025875">
    <property type="entry name" value="Leu-rich_rpt_4"/>
</dbReference>
<dbReference type="OrthoDB" id="1490745at2"/>
<dbReference type="EMBL" id="VOXD01000007">
    <property type="protein sequence ID" value="TXF90466.1"/>
    <property type="molecule type" value="Genomic_DNA"/>
</dbReference>
<evidence type="ECO:0000256" key="1">
    <source>
        <dbReference type="ARBA" id="ARBA00022614"/>
    </source>
</evidence>
<reference evidence="3 4" key="1">
    <citation type="submission" date="2019-08" db="EMBL/GenBank/DDBJ databases">
        <title>Lewinella sp. strain SSH13 Genome sequencing and assembly.</title>
        <authorList>
            <person name="Kim I."/>
        </authorList>
    </citation>
    <scope>NUCLEOTIDE SEQUENCE [LARGE SCALE GENOMIC DNA]</scope>
    <source>
        <strain evidence="3 4">SSH13</strain>
    </source>
</reference>
<dbReference type="PANTHER" id="PTHR46652:SF3">
    <property type="entry name" value="LEUCINE-RICH REPEAT-CONTAINING PROTEIN 9"/>
    <property type="match status" value="1"/>
</dbReference>
<accession>A0A5C7FKI3</accession>
<evidence type="ECO:0000313" key="3">
    <source>
        <dbReference type="EMBL" id="TXF90466.1"/>
    </source>
</evidence>
<dbReference type="RefSeq" id="WP_147929947.1">
    <property type="nucleotide sequence ID" value="NZ_VOXD01000007.1"/>
</dbReference>
<dbReference type="Proteomes" id="UP000321907">
    <property type="component" value="Unassembled WGS sequence"/>
</dbReference>
<dbReference type="SUPFAM" id="SSF52075">
    <property type="entry name" value="Outer arm dynein light chain 1"/>
    <property type="match status" value="1"/>
</dbReference>
<sequence length="207" mass="22820">MSTTKTNIESILQLAHQWWSGLEAQWKQAFNEGVLQLGNIQDVPGDDDLLYLFQDAENIRLAGPRAPHPNLSFELTNLSGIAAMQKLSFLSVTEGALTSVSELAGLQNLTSLFVQNNRLTSLSGIEGNKNLVNLYAQGNAITSLEPIRNLTKIQILSVAGNELESLEGITPAHTDEMRQCLVLPNEKLRDRDILKLQNECQIIARKG</sequence>
<dbReference type="PANTHER" id="PTHR46652">
    <property type="entry name" value="LEUCINE-RICH REPEAT AND IQ DOMAIN-CONTAINING PROTEIN 1-RELATED"/>
    <property type="match status" value="1"/>
</dbReference>
<evidence type="ECO:0000256" key="2">
    <source>
        <dbReference type="ARBA" id="ARBA00022737"/>
    </source>
</evidence>
<comment type="caution">
    <text evidence="3">The sequence shown here is derived from an EMBL/GenBank/DDBJ whole genome shotgun (WGS) entry which is preliminary data.</text>
</comment>
<dbReference type="SMART" id="SM00365">
    <property type="entry name" value="LRR_SD22"/>
    <property type="match status" value="3"/>
</dbReference>
<protein>
    <submittedName>
        <fullName evidence="3">Leucine-rich repeat domain-containing protein</fullName>
    </submittedName>
</protein>
<dbReference type="AlphaFoldDB" id="A0A5C7FKI3"/>
<dbReference type="InterPro" id="IPR032675">
    <property type="entry name" value="LRR_dom_sf"/>
</dbReference>
<gene>
    <name evidence="3" type="ORF">FUA23_06675</name>
</gene>